<accession>T1D6W3</accession>
<dbReference type="EMBL" id="AUZX01002270">
    <property type="protein sequence ID" value="EQD77169.1"/>
    <property type="molecule type" value="Genomic_DNA"/>
</dbReference>
<keyword evidence="1" id="KW-1133">Transmembrane helix</keyword>
<dbReference type="AlphaFoldDB" id="T1D6W3"/>
<keyword evidence="1" id="KW-0812">Transmembrane</keyword>
<comment type="caution">
    <text evidence="2">The sequence shown here is derived from an EMBL/GenBank/DDBJ whole genome shotgun (WGS) entry which is preliminary data.</text>
</comment>
<keyword evidence="1" id="KW-0472">Membrane</keyword>
<proteinExistence type="predicted"/>
<gene>
    <name evidence="2" type="ORF">B1A_03088</name>
</gene>
<feature type="transmembrane region" description="Helical" evidence="1">
    <location>
        <begin position="116"/>
        <end position="142"/>
    </location>
</feature>
<feature type="non-terminal residue" evidence="2">
    <location>
        <position position="1"/>
    </location>
</feature>
<sequence>PLQEFSLFSAGTRISREVGGNLADMLDALADTMFKTMQTEGKIKSLTSQGKMQGIVMSGLPLLDDVRAQHPRTGADAPAVPQPAGLGGAGADRGDGIHGLHVHPQDHGHRRMNLDLIMLLGLVLVVGGTVVLIVWALAGLGWQMPEEDRGYLDPLPPLLRPIWPLVRFFSHYIGSRVPTVLLERAYQQIARAGANYMFTAEE</sequence>
<reference evidence="2" key="2">
    <citation type="journal article" date="2014" name="ISME J.">
        <title>Microbial stratification in low pH oxic and suboxic macroscopic growths along an acid mine drainage.</title>
        <authorList>
            <person name="Mendez-Garcia C."/>
            <person name="Mesa V."/>
            <person name="Sprenger R.R."/>
            <person name="Richter M."/>
            <person name="Diez M.S."/>
            <person name="Solano J."/>
            <person name="Bargiela R."/>
            <person name="Golyshina O.V."/>
            <person name="Manteca A."/>
            <person name="Ramos J.L."/>
            <person name="Gallego J.R."/>
            <person name="Llorente I."/>
            <person name="Martins Dos Santos V.A."/>
            <person name="Jensen O.N."/>
            <person name="Pelaez A.I."/>
            <person name="Sanchez J."/>
            <person name="Ferrer M."/>
        </authorList>
    </citation>
    <scope>NUCLEOTIDE SEQUENCE</scope>
</reference>
<evidence type="ECO:0000313" key="2">
    <source>
        <dbReference type="EMBL" id="EQD77169.1"/>
    </source>
</evidence>
<name>T1D6W3_9ZZZZ</name>
<protein>
    <submittedName>
        <fullName evidence="2">Uncharacterized protein</fullName>
    </submittedName>
</protein>
<evidence type="ECO:0000256" key="1">
    <source>
        <dbReference type="SAM" id="Phobius"/>
    </source>
</evidence>
<feature type="non-terminal residue" evidence="2">
    <location>
        <position position="202"/>
    </location>
</feature>
<organism evidence="2">
    <name type="scientific">mine drainage metagenome</name>
    <dbReference type="NCBI Taxonomy" id="410659"/>
    <lineage>
        <taxon>unclassified sequences</taxon>
        <taxon>metagenomes</taxon>
        <taxon>ecological metagenomes</taxon>
    </lineage>
</organism>
<reference evidence="2" key="1">
    <citation type="submission" date="2013-08" db="EMBL/GenBank/DDBJ databases">
        <authorList>
            <person name="Mendez C."/>
            <person name="Richter M."/>
            <person name="Ferrer M."/>
            <person name="Sanchez J."/>
        </authorList>
    </citation>
    <scope>NUCLEOTIDE SEQUENCE</scope>
</reference>